<dbReference type="EMBL" id="PVZC01000006">
    <property type="protein sequence ID" value="PRX97238.1"/>
    <property type="molecule type" value="Genomic_DNA"/>
</dbReference>
<dbReference type="AlphaFoldDB" id="A0A2T0Q0D1"/>
<keyword evidence="1" id="KW-0805">Transcription regulation</keyword>
<keyword evidence="8" id="KW-1185">Reference proteome</keyword>
<dbReference type="Proteomes" id="UP000237846">
    <property type="component" value="Unassembled WGS sequence"/>
</dbReference>
<dbReference type="RefSeq" id="WP_170141057.1">
    <property type="nucleotide sequence ID" value="NZ_PVZC01000006.1"/>
</dbReference>
<name>A0A2T0Q0D1_9ACTN</name>
<dbReference type="Gene3D" id="1.10.357.10">
    <property type="entry name" value="Tetracycline Repressor, domain 2"/>
    <property type="match status" value="1"/>
</dbReference>
<sequence>MTVRTQRHRGVPGVRAYKKRRTRLALIDAALDLFLEHGYETTTVDAVAAAVGVSQRTFFRYFPNKDEVVLTPFGELGAAITEALRARPAQEPPLAALHAAARTALTAHCGTGGPASVERFAKVQWVLRDNPALAARQLFRAAGVDRALVAGVLDRRAEDPEAPLRAELTARVFAAAFRVALQTWADRPPATLEGLLSDLDRTMALVAVREPSDQGTASASGAGDPRAITGESP</sequence>
<evidence type="ECO:0000256" key="4">
    <source>
        <dbReference type="PROSITE-ProRule" id="PRU00335"/>
    </source>
</evidence>
<evidence type="ECO:0000256" key="3">
    <source>
        <dbReference type="ARBA" id="ARBA00023163"/>
    </source>
</evidence>
<dbReference type="GO" id="GO:0000976">
    <property type="term" value="F:transcription cis-regulatory region binding"/>
    <property type="evidence" value="ECO:0007669"/>
    <property type="project" value="TreeGrafter"/>
</dbReference>
<evidence type="ECO:0000256" key="1">
    <source>
        <dbReference type="ARBA" id="ARBA00023015"/>
    </source>
</evidence>
<dbReference type="PANTHER" id="PTHR30055:SF238">
    <property type="entry name" value="MYCOFACTOCIN BIOSYNTHESIS TRANSCRIPTIONAL REGULATOR MFTR-RELATED"/>
    <property type="match status" value="1"/>
</dbReference>
<keyword evidence="3" id="KW-0804">Transcription</keyword>
<feature type="DNA-binding region" description="H-T-H motif" evidence="4">
    <location>
        <begin position="43"/>
        <end position="62"/>
    </location>
</feature>
<dbReference type="Pfam" id="PF00440">
    <property type="entry name" value="TetR_N"/>
    <property type="match status" value="1"/>
</dbReference>
<evidence type="ECO:0000259" key="6">
    <source>
        <dbReference type="PROSITE" id="PS50977"/>
    </source>
</evidence>
<dbReference type="PROSITE" id="PS01081">
    <property type="entry name" value="HTH_TETR_1"/>
    <property type="match status" value="1"/>
</dbReference>
<keyword evidence="2 4" id="KW-0238">DNA-binding</keyword>
<evidence type="ECO:0000313" key="8">
    <source>
        <dbReference type="Proteomes" id="UP000237846"/>
    </source>
</evidence>
<evidence type="ECO:0000313" key="7">
    <source>
        <dbReference type="EMBL" id="PRX97238.1"/>
    </source>
</evidence>
<dbReference type="InterPro" id="IPR023772">
    <property type="entry name" value="DNA-bd_HTH_TetR-type_CS"/>
</dbReference>
<evidence type="ECO:0000256" key="5">
    <source>
        <dbReference type="SAM" id="MobiDB-lite"/>
    </source>
</evidence>
<dbReference type="InterPro" id="IPR001647">
    <property type="entry name" value="HTH_TetR"/>
</dbReference>
<reference evidence="7 8" key="1">
    <citation type="submission" date="2018-03" db="EMBL/GenBank/DDBJ databases">
        <title>Genomic Encyclopedia of Archaeal and Bacterial Type Strains, Phase II (KMG-II): from individual species to whole genera.</title>
        <authorList>
            <person name="Goeker M."/>
        </authorList>
    </citation>
    <scope>NUCLEOTIDE SEQUENCE [LARGE SCALE GENOMIC DNA]</scope>
    <source>
        <strain evidence="7 8">DSM 45601</strain>
    </source>
</reference>
<feature type="domain" description="HTH tetR-type" evidence="6">
    <location>
        <begin position="20"/>
        <end position="80"/>
    </location>
</feature>
<dbReference type="SUPFAM" id="SSF46689">
    <property type="entry name" value="Homeodomain-like"/>
    <property type="match status" value="1"/>
</dbReference>
<gene>
    <name evidence="7" type="ORF">CLV72_106274</name>
</gene>
<organism evidence="7 8">
    <name type="scientific">Allonocardiopsis opalescens</name>
    <dbReference type="NCBI Taxonomy" id="1144618"/>
    <lineage>
        <taxon>Bacteria</taxon>
        <taxon>Bacillati</taxon>
        <taxon>Actinomycetota</taxon>
        <taxon>Actinomycetes</taxon>
        <taxon>Streptosporangiales</taxon>
        <taxon>Allonocardiopsis</taxon>
    </lineage>
</organism>
<dbReference type="InterPro" id="IPR050109">
    <property type="entry name" value="HTH-type_TetR-like_transc_reg"/>
</dbReference>
<evidence type="ECO:0000256" key="2">
    <source>
        <dbReference type="ARBA" id="ARBA00023125"/>
    </source>
</evidence>
<dbReference type="GO" id="GO:0003700">
    <property type="term" value="F:DNA-binding transcription factor activity"/>
    <property type="evidence" value="ECO:0007669"/>
    <property type="project" value="TreeGrafter"/>
</dbReference>
<accession>A0A2T0Q0D1</accession>
<dbReference type="PROSITE" id="PS50977">
    <property type="entry name" value="HTH_TETR_2"/>
    <property type="match status" value="1"/>
</dbReference>
<dbReference type="PANTHER" id="PTHR30055">
    <property type="entry name" value="HTH-TYPE TRANSCRIPTIONAL REGULATOR RUTR"/>
    <property type="match status" value="1"/>
</dbReference>
<dbReference type="PRINTS" id="PR00455">
    <property type="entry name" value="HTHTETR"/>
</dbReference>
<comment type="caution">
    <text evidence="7">The sequence shown here is derived from an EMBL/GenBank/DDBJ whole genome shotgun (WGS) entry which is preliminary data.</text>
</comment>
<proteinExistence type="predicted"/>
<feature type="region of interest" description="Disordered" evidence="5">
    <location>
        <begin position="209"/>
        <end position="233"/>
    </location>
</feature>
<dbReference type="InterPro" id="IPR009057">
    <property type="entry name" value="Homeodomain-like_sf"/>
</dbReference>
<protein>
    <submittedName>
        <fullName evidence="7">TetR family transcriptional regulator</fullName>
    </submittedName>
</protein>